<evidence type="ECO:0000259" key="1">
    <source>
        <dbReference type="Pfam" id="PF01814"/>
    </source>
</evidence>
<dbReference type="EMBL" id="AP022570">
    <property type="protein sequence ID" value="BBX49443.1"/>
    <property type="molecule type" value="Genomic_DNA"/>
</dbReference>
<reference evidence="2 3" key="1">
    <citation type="journal article" date="2019" name="Emerg. Microbes Infect.">
        <title>Comprehensive subspecies identification of 175 nontuberculous mycobacteria species based on 7547 genomic profiles.</title>
        <authorList>
            <person name="Matsumoto Y."/>
            <person name="Kinjo T."/>
            <person name="Motooka D."/>
            <person name="Nabeya D."/>
            <person name="Jung N."/>
            <person name="Uechi K."/>
            <person name="Horii T."/>
            <person name="Iida T."/>
            <person name="Fujita J."/>
            <person name="Nakamura S."/>
        </authorList>
    </citation>
    <scope>NUCLEOTIDE SEQUENCE [LARGE SCALE GENOMIC DNA]</scope>
    <source>
        <strain evidence="2 3">JCM 12603</strain>
    </source>
</reference>
<dbReference type="PANTHER" id="PTHR39966">
    <property type="entry name" value="BLL2471 PROTEIN-RELATED"/>
    <property type="match status" value="1"/>
</dbReference>
<name>A0A6N4V5M4_9MYCO</name>
<dbReference type="KEGG" id="mpof:MPOR_04690"/>
<dbReference type="Gene3D" id="1.20.120.520">
    <property type="entry name" value="nmb1532 protein domain like"/>
    <property type="match status" value="1"/>
</dbReference>
<dbReference type="CDD" id="cd12108">
    <property type="entry name" value="Hr-like"/>
    <property type="match status" value="1"/>
</dbReference>
<dbReference type="InterPro" id="IPR012312">
    <property type="entry name" value="Hemerythrin-like"/>
</dbReference>
<evidence type="ECO:0000313" key="3">
    <source>
        <dbReference type="Proteomes" id="UP000466785"/>
    </source>
</evidence>
<sequence length="223" mass="24633">MTTEPAAPATGSTTPDVLGMQIAHRVILRDLDRTTGVAMAMADGGVPITARRTRMLVRYLELMAESIHHHHQAEDDILWPVIVERAGAHVDLTPLTEDHDALLPLLDRMRGGALAFQATPSRQSAAALAARLVELRSLLSEHIAEEERATFPVIRRYLSVADWRDVEARIRRNARMSFELPRIGAAVTPPELAALKADAGAAIVLMLALFRPAYRRMERAIWG</sequence>
<organism evidence="2 3">
    <name type="scientific">Mycolicibacterium poriferae</name>
    <dbReference type="NCBI Taxonomy" id="39694"/>
    <lineage>
        <taxon>Bacteria</taxon>
        <taxon>Bacillati</taxon>
        <taxon>Actinomycetota</taxon>
        <taxon>Actinomycetes</taxon>
        <taxon>Mycobacteriales</taxon>
        <taxon>Mycobacteriaceae</taxon>
        <taxon>Mycolicibacterium</taxon>
    </lineage>
</organism>
<dbReference type="GO" id="GO:0005886">
    <property type="term" value="C:plasma membrane"/>
    <property type="evidence" value="ECO:0007669"/>
    <property type="project" value="TreeGrafter"/>
</dbReference>
<dbReference type="RefSeq" id="WP_163672303.1">
    <property type="nucleotide sequence ID" value="NZ_AP022570.1"/>
</dbReference>
<dbReference type="AlphaFoldDB" id="A0A6N4V5M4"/>
<proteinExistence type="predicted"/>
<dbReference type="PANTHER" id="PTHR39966:SF1">
    <property type="entry name" value="HEMERYTHRIN-LIKE DOMAIN-CONTAINING PROTEIN"/>
    <property type="match status" value="1"/>
</dbReference>
<evidence type="ECO:0000313" key="2">
    <source>
        <dbReference type="EMBL" id="BBX49443.1"/>
    </source>
</evidence>
<protein>
    <recommendedName>
        <fullName evidence="1">Hemerythrin-like domain-containing protein</fullName>
    </recommendedName>
</protein>
<accession>A0A6N4V5M4</accession>
<keyword evidence="3" id="KW-1185">Reference proteome</keyword>
<dbReference type="Pfam" id="PF01814">
    <property type="entry name" value="Hemerythrin"/>
    <property type="match status" value="1"/>
</dbReference>
<dbReference type="Proteomes" id="UP000466785">
    <property type="component" value="Chromosome"/>
</dbReference>
<gene>
    <name evidence="2" type="ORF">MPOR_04690</name>
</gene>
<feature type="domain" description="Hemerythrin-like" evidence="1">
    <location>
        <begin position="24"/>
        <end position="153"/>
    </location>
</feature>